<dbReference type="AlphaFoldDB" id="A0A0A9A3X7"/>
<name>A0A0A9A3X7_ARUDO</name>
<evidence type="ECO:0000313" key="1">
    <source>
        <dbReference type="EMBL" id="JAD43705.1"/>
    </source>
</evidence>
<organism evidence="1">
    <name type="scientific">Arundo donax</name>
    <name type="common">Giant reed</name>
    <name type="synonym">Donax arundinaceus</name>
    <dbReference type="NCBI Taxonomy" id="35708"/>
    <lineage>
        <taxon>Eukaryota</taxon>
        <taxon>Viridiplantae</taxon>
        <taxon>Streptophyta</taxon>
        <taxon>Embryophyta</taxon>
        <taxon>Tracheophyta</taxon>
        <taxon>Spermatophyta</taxon>
        <taxon>Magnoliopsida</taxon>
        <taxon>Liliopsida</taxon>
        <taxon>Poales</taxon>
        <taxon>Poaceae</taxon>
        <taxon>PACMAD clade</taxon>
        <taxon>Arundinoideae</taxon>
        <taxon>Arundineae</taxon>
        <taxon>Arundo</taxon>
    </lineage>
</organism>
<protein>
    <submittedName>
        <fullName evidence="1">Uncharacterized protein</fullName>
    </submittedName>
</protein>
<reference evidence="1" key="2">
    <citation type="journal article" date="2015" name="Data Brief">
        <title>Shoot transcriptome of the giant reed, Arundo donax.</title>
        <authorList>
            <person name="Barrero R.A."/>
            <person name="Guerrero F.D."/>
            <person name="Moolhuijzen P."/>
            <person name="Goolsby J.A."/>
            <person name="Tidwell J."/>
            <person name="Bellgard S.E."/>
            <person name="Bellgard M.I."/>
        </authorList>
    </citation>
    <scope>NUCLEOTIDE SEQUENCE</scope>
    <source>
        <tissue evidence="1">Shoot tissue taken approximately 20 cm above the soil surface</tissue>
    </source>
</reference>
<reference evidence="1" key="1">
    <citation type="submission" date="2014-09" db="EMBL/GenBank/DDBJ databases">
        <authorList>
            <person name="Magalhaes I.L.F."/>
            <person name="Oliveira U."/>
            <person name="Santos F.R."/>
            <person name="Vidigal T.H.D.A."/>
            <person name="Brescovit A.D."/>
            <person name="Santos A.J."/>
        </authorList>
    </citation>
    <scope>NUCLEOTIDE SEQUENCE</scope>
    <source>
        <tissue evidence="1">Shoot tissue taken approximately 20 cm above the soil surface</tissue>
    </source>
</reference>
<proteinExistence type="predicted"/>
<accession>A0A0A9A3X7</accession>
<sequence length="47" mass="5167">MYVHRTGGWCASFNHAPIMLDTLDASIGLKLQLRIEALAGAARIIDR</sequence>
<dbReference type="EMBL" id="GBRH01254190">
    <property type="protein sequence ID" value="JAD43705.1"/>
    <property type="molecule type" value="Transcribed_RNA"/>
</dbReference>